<name>A0ABT8SRW0_9HYPH</name>
<evidence type="ECO:0000313" key="2">
    <source>
        <dbReference type="Proteomes" id="UP001169006"/>
    </source>
</evidence>
<evidence type="ECO:0000313" key="1">
    <source>
        <dbReference type="EMBL" id="MDO1581155.1"/>
    </source>
</evidence>
<reference evidence="1" key="1">
    <citation type="journal article" date="2015" name="Int. J. Syst. Evol. Microbiol.">
        <title>Rhizobium oryzicola sp. nov., potential plant-growth-promoting endophytic bacteria isolated from rice roots.</title>
        <authorList>
            <person name="Zhang X.X."/>
            <person name="Gao J.S."/>
            <person name="Cao Y.H."/>
            <person name="Sheirdil R.A."/>
            <person name="Wang X.C."/>
            <person name="Zhang L."/>
        </authorList>
    </citation>
    <scope>NUCLEOTIDE SEQUENCE</scope>
    <source>
        <strain evidence="1">05753</strain>
    </source>
</reference>
<reference evidence="1" key="2">
    <citation type="submission" date="2023-07" db="EMBL/GenBank/DDBJ databases">
        <authorList>
            <person name="Sun H."/>
        </authorList>
    </citation>
    <scope>NUCLEOTIDE SEQUENCE</scope>
    <source>
        <strain evidence="1">05753</strain>
    </source>
</reference>
<dbReference type="EMBL" id="JAUKWQ010000001">
    <property type="protein sequence ID" value="MDO1581155.1"/>
    <property type="molecule type" value="Genomic_DNA"/>
</dbReference>
<keyword evidence="2" id="KW-1185">Reference proteome</keyword>
<protein>
    <submittedName>
        <fullName evidence="1">Uncharacterized protein</fullName>
    </submittedName>
</protein>
<gene>
    <name evidence="1" type="ORF">Q2T52_03520</name>
</gene>
<dbReference type="RefSeq" id="WP_302075282.1">
    <property type="nucleotide sequence ID" value="NZ_JAUKWQ010000001.1"/>
</dbReference>
<accession>A0ABT8SRW0</accession>
<organism evidence="1 2">
    <name type="scientific">Rhizobium oryzicola</name>
    <dbReference type="NCBI Taxonomy" id="1232668"/>
    <lineage>
        <taxon>Bacteria</taxon>
        <taxon>Pseudomonadati</taxon>
        <taxon>Pseudomonadota</taxon>
        <taxon>Alphaproteobacteria</taxon>
        <taxon>Hyphomicrobiales</taxon>
        <taxon>Rhizobiaceae</taxon>
        <taxon>Rhizobium/Agrobacterium group</taxon>
        <taxon>Rhizobium</taxon>
    </lineage>
</organism>
<sequence>MIPEALNYTASWAVTPPAFRPAIASSIRLWSRANRCRKAWAAHEKNCHKHVLESHSTLRQRRTVVVLGSGLLRDVPIVELSQAFDTVVLVDLVHLASVRTWLAAKRLKNVRLISRDLSGLDEALAGAPVEPLSFLRQVPYLDLVISANILSQIGVEAPYRLKALNREPESNRILPQIIRAHLEGLSNLSCKACLLTDISYEVRDRAGQVQEQADLLAGVEPPPHGAEWDWPVVPFGEEGPNHTAIHRVIAG</sequence>
<dbReference type="Proteomes" id="UP001169006">
    <property type="component" value="Unassembled WGS sequence"/>
</dbReference>
<comment type="caution">
    <text evidence="1">The sequence shown here is derived from an EMBL/GenBank/DDBJ whole genome shotgun (WGS) entry which is preliminary data.</text>
</comment>
<proteinExistence type="predicted"/>